<evidence type="ECO:0000256" key="5">
    <source>
        <dbReference type="ARBA" id="ARBA00022692"/>
    </source>
</evidence>
<evidence type="ECO:0000313" key="11">
    <source>
        <dbReference type="Proteomes" id="UP000216605"/>
    </source>
</evidence>
<evidence type="ECO:0000256" key="1">
    <source>
        <dbReference type="ARBA" id="ARBA00004651"/>
    </source>
</evidence>
<keyword evidence="2" id="KW-1003">Cell membrane</keyword>
<evidence type="ECO:0000256" key="3">
    <source>
        <dbReference type="ARBA" id="ARBA00022676"/>
    </source>
</evidence>
<feature type="domain" description="Glycosyltransferase RgtA/B/C/D-like" evidence="9">
    <location>
        <begin position="71"/>
        <end position="231"/>
    </location>
</feature>
<dbReference type="PANTHER" id="PTHR33908">
    <property type="entry name" value="MANNOSYLTRANSFERASE YKCB-RELATED"/>
    <property type="match status" value="1"/>
</dbReference>
<name>A0A255YVS1_9FLAO</name>
<feature type="transmembrane region" description="Helical" evidence="8">
    <location>
        <begin position="264"/>
        <end position="286"/>
    </location>
</feature>
<dbReference type="InterPro" id="IPR038731">
    <property type="entry name" value="RgtA/B/C-like"/>
</dbReference>
<dbReference type="Pfam" id="PF13231">
    <property type="entry name" value="PMT_2"/>
    <property type="match status" value="1"/>
</dbReference>
<accession>A0A255YVS1</accession>
<dbReference type="Proteomes" id="UP000216605">
    <property type="component" value="Unassembled WGS sequence"/>
</dbReference>
<feature type="transmembrane region" description="Helical" evidence="8">
    <location>
        <begin position="214"/>
        <end position="244"/>
    </location>
</feature>
<protein>
    <recommendedName>
        <fullName evidence="9">Glycosyltransferase RgtA/B/C/D-like domain-containing protein</fullName>
    </recommendedName>
</protein>
<dbReference type="PANTHER" id="PTHR33908:SF11">
    <property type="entry name" value="MEMBRANE PROTEIN"/>
    <property type="match status" value="1"/>
</dbReference>
<reference evidence="10 11" key="1">
    <citation type="submission" date="2017-07" db="EMBL/GenBank/DDBJ databases">
        <title>Flavobacterium cyanobacteriorum sp. nov., isolated from cyanobacterial aggregates in a eutrophic lake.</title>
        <authorList>
            <person name="Cai H."/>
        </authorList>
    </citation>
    <scope>NUCLEOTIDE SEQUENCE [LARGE SCALE GENOMIC DNA]</scope>
    <source>
        <strain evidence="10 11">TH021</strain>
    </source>
</reference>
<evidence type="ECO:0000256" key="7">
    <source>
        <dbReference type="ARBA" id="ARBA00023136"/>
    </source>
</evidence>
<dbReference type="EMBL" id="NOXV01000299">
    <property type="protein sequence ID" value="OYQ33313.1"/>
    <property type="molecule type" value="Genomic_DNA"/>
</dbReference>
<proteinExistence type="predicted"/>
<dbReference type="AlphaFoldDB" id="A0A255YVS1"/>
<feature type="transmembrane region" description="Helical" evidence="8">
    <location>
        <begin position="322"/>
        <end position="344"/>
    </location>
</feature>
<dbReference type="GO" id="GO:0009103">
    <property type="term" value="P:lipopolysaccharide biosynthetic process"/>
    <property type="evidence" value="ECO:0007669"/>
    <property type="project" value="UniProtKB-ARBA"/>
</dbReference>
<evidence type="ECO:0000256" key="8">
    <source>
        <dbReference type="SAM" id="Phobius"/>
    </source>
</evidence>
<sequence>MKLSINFYSRRINIDIILLSILLVAAILRIYHIGFQDIWVDELHTMVQSDPGLSWNDFDNIIRFREGIPHLYFILVRFFSYTFGYNIISARLVSVLGGLVGIYYMYKIGKELKGRRLGLIAALLLTLSLFHIQYSQEARSYALLATFVIITNLYLIKFIKETTLKNALLMGLFAGLITNMQPIGLVNVAAVYLTILIFIVISKQKALKLKLFRLSLIAGILTLILFTPTISIILKVSGLQSFWIPKPNLGYLYQVYLELLGKSSVIGIIFFIALIFFLAMASVLIVKKQEPKKQEFSLMLIALLVTSIWLLFYVSTMVIKSYLGVSIILHRYFITMVPAMMLIIALSIEIISNIKVRNTLVVLISLIFVYVIFEDQYYTKKTKSEFSAVAAHIHKQKTETTRVVSVWAFILQYYYNKENNMTTYESTLDDYMTAIRTGKQNPVSFWYVDGNSRPFTMTPENLKFAQENFVLRNRISAFDAWGIEFKSRHNESGFLDLHKFNPSMFDGSGSMIFVQNLKSVYPPTVFKPGEYIILFNGLSLPEKPLNGENAHFNIYINNKMAGDFNLSNQPGTAPSTVKFTHKGGRLNLQVEYDNDEVVGTQDRNAIINSITIKKIN</sequence>
<evidence type="ECO:0000259" key="9">
    <source>
        <dbReference type="Pfam" id="PF13231"/>
    </source>
</evidence>
<comment type="subcellular location">
    <subcellularLocation>
        <location evidence="1">Cell membrane</location>
        <topology evidence="1">Multi-pass membrane protein</topology>
    </subcellularLocation>
</comment>
<comment type="caution">
    <text evidence="10">The sequence shown here is derived from an EMBL/GenBank/DDBJ whole genome shotgun (WGS) entry which is preliminary data.</text>
</comment>
<keyword evidence="6 8" id="KW-1133">Transmembrane helix</keyword>
<evidence type="ECO:0000313" key="10">
    <source>
        <dbReference type="EMBL" id="OYQ33313.1"/>
    </source>
</evidence>
<evidence type="ECO:0000256" key="4">
    <source>
        <dbReference type="ARBA" id="ARBA00022679"/>
    </source>
</evidence>
<evidence type="ECO:0000256" key="6">
    <source>
        <dbReference type="ARBA" id="ARBA00022989"/>
    </source>
</evidence>
<feature type="transmembrane region" description="Helical" evidence="8">
    <location>
        <begin position="83"/>
        <end position="105"/>
    </location>
</feature>
<feature type="transmembrane region" description="Helical" evidence="8">
    <location>
        <begin position="356"/>
        <end position="373"/>
    </location>
</feature>
<dbReference type="RefSeq" id="WP_094416269.1">
    <property type="nucleotide sequence ID" value="NZ_NOXV01000299.1"/>
</dbReference>
<keyword evidence="4" id="KW-0808">Transferase</keyword>
<keyword evidence="7 8" id="KW-0472">Membrane</keyword>
<dbReference type="GO" id="GO:0005886">
    <property type="term" value="C:plasma membrane"/>
    <property type="evidence" value="ECO:0007669"/>
    <property type="project" value="UniProtKB-SubCell"/>
</dbReference>
<dbReference type="OrthoDB" id="5437043at2"/>
<feature type="transmembrane region" description="Helical" evidence="8">
    <location>
        <begin position="185"/>
        <end position="202"/>
    </location>
</feature>
<dbReference type="InterPro" id="IPR050297">
    <property type="entry name" value="LipidA_mod_glycosyltrf_83"/>
</dbReference>
<keyword evidence="5 8" id="KW-0812">Transmembrane</keyword>
<feature type="transmembrane region" description="Helical" evidence="8">
    <location>
        <begin position="12"/>
        <end position="31"/>
    </location>
</feature>
<evidence type="ECO:0000256" key="2">
    <source>
        <dbReference type="ARBA" id="ARBA00022475"/>
    </source>
</evidence>
<gene>
    <name evidence="10" type="ORF">CHU92_13050</name>
</gene>
<feature type="transmembrane region" description="Helical" evidence="8">
    <location>
        <begin position="298"/>
        <end position="316"/>
    </location>
</feature>
<dbReference type="GO" id="GO:0016763">
    <property type="term" value="F:pentosyltransferase activity"/>
    <property type="evidence" value="ECO:0007669"/>
    <property type="project" value="TreeGrafter"/>
</dbReference>
<dbReference type="Gene3D" id="2.60.60.40">
    <property type="match status" value="1"/>
</dbReference>
<keyword evidence="3" id="KW-0328">Glycosyltransferase</keyword>
<feature type="transmembrane region" description="Helical" evidence="8">
    <location>
        <begin position="117"/>
        <end position="134"/>
    </location>
</feature>
<keyword evidence="11" id="KW-1185">Reference proteome</keyword>
<organism evidence="10 11">
    <name type="scientific">Flavobacterium cyanobacteriorum</name>
    <dbReference type="NCBI Taxonomy" id="2022802"/>
    <lineage>
        <taxon>Bacteria</taxon>
        <taxon>Pseudomonadati</taxon>
        <taxon>Bacteroidota</taxon>
        <taxon>Flavobacteriia</taxon>
        <taxon>Flavobacteriales</taxon>
        <taxon>Flavobacteriaceae</taxon>
        <taxon>Flavobacterium</taxon>
    </lineage>
</organism>